<evidence type="ECO:0000313" key="3">
    <source>
        <dbReference type="Proteomes" id="UP001523216"/>
    </source>
</evidence>
<dbReference type="InterPro" id="IPR002372">
    <property type="entry name" value="PQQ_rpt_dom"/>
</dbReference>
<dbReference type="RefSeq" id="WP_251800914.1">
    <property type="nucleotide sequence ID" value="NZ_JAMQOL010000038.1"/>
</dbReference>
<dbReference type="InterPro" id="IPR015943">
    <property type="entry name" value="WD40/YVTN_repeat-like_dom_sf"/>
</dbReference>
<reference evidence="2 3" key="1">
    <citation type="submission" date="2022-06" db="EMBL/GenBank/DDBJ databases">
        <title>Actinoplanes abujensis sp. nov., isolated from Nigerian arid soil.</title>
        <authorList>
            <person name="Ding P."/>
        </authorList>
    </citation>
    <scope>NUCLEOTIDE SEQUENCE [LARGE SCALE GENOMIC DNA]</scope>
    <source>
        <strain evidence="3">TRM88002</strain>
    </source>
</reference>
<dbReference type="EMBL" id="JAMQOL010000038">
    <property type="protein sequence ID" value="MCM4081111.1"/>
    <property type="molecule type" value="Genomic_DNA"/>
</dbReference>
<gene>
    <name evidence="2" type="ORF">LXN57_26405</name>
</gene>
<proteinExistence type="predicted"/>
<sequence length="435" mass="45383">MTLIDLGNAGAATGAATAPVNLPRLRRLALVVLTALGLAAMTASTPPAPSLVRPLWTTALQPSDTVAVDGRTVYLNRSSPSGPAEVVAFDLHTGRLRWSAPTGDAYGIRPAGDVVLVTTGPLPIGSAPSAPGSRTIALDSATGTQRWQAAGASSSPSGSGVLLAETSQSGATTGLRLVGLRDGRQVWRRSITPAEEWTTITEGGRPTSVVTMTTTGDATVYNYDDGAVRHRSRIPWNGVYSATFFPVGAQLVVIRTASAQTAATIYRAGDLRRLWLSDELIGYVTGCGPLICTAGVRGVAGRDPATGRQTWRRDDMRFVWNLGADRLLLSAAANLASATTVLVDATTGRTIGRPLGGQEAFVAGPAGSLILLRATGKSQDRTAVNRLDLTSGRQTALGTVDRLAEQSCQGSSGYLICPRADTLTVTAVDRPLERR</sequence>
<accession>A0ABT0Y504</accession>
<dbReference type="Gene3D" id="2.130.10.10">
    <property type="entry name" value="YVTN repeat-like/Quinoprotein amine dehydrogenase"/>
    <property type="match status" value="1"/>
</dbReference>
<comment type="caution">
    <text evidence="2">The sequence shown here is derived from an EMBL/GenBank/DDBJ whole genome shotgun (WGS) entry which is preliminary data.</text>
</comment>
<evidence type="ECO:0000313" key="2">
    <source>
        <dbReference type="EMBL" id="MCM4081111.1"/>
    </source>
</evidence>
<protein>
    <submittedName>
        <fullName evidence="2">PQQ-like beta-propeller repeat protein</fullName>
    </submittedName>
</protein>
<name>A0ABT0Y504_9ACTN</name>
<evidence type="ECO:0000259" key="1">
    <source>
        <dbReference type="Pfam" id="PF13360"/>
    </source>
</evidence>
<organism evidence="2 3">
    <name type="scientific">Paractinoplanes hotanensis</name>
    <dbReference type="NCBI Taxonomy" id="2906497"/>
    <lineage>
        <taxon>Bacteria</taxon>
        <taxon>Bacillati</taxon>
        <taxon>Actinomycetota</taxon>
        <taxon>Actinomycetes</taxon>
        <taxon>Micromonosporales</taxon>
        <taxon>Micromonosporaceae</taxon>
        <taxon>Paractinoplanes</taxon>
    </lineage>
</organism>
<feature type="domain" description="Pyrrolo-quinoline quinone repeat" evidence="1">
    <location>
        <begin position="55"/>
        <end position="208"/>
    </location>
</feature>
<keyword evidence="3" id="KW-1185">Reference proteome</keyword>
<dbReference type="Proteomes" id="UP001523216">
    <property type="component" value="Unassembled WGS sequence"/>
</dbReference>
<dbReference type="InterPro" id="IPR011047">
    <property type="entry name" value="Quinoprotein_ADH-like_sf"/>
</dbReference>
<dbReference type="Pfam" id="PF13360">
    <property type="entry name" value="PQQ_2"/>
    <property type="match status" value="1"/>
</dbReference>
<dbReference type="SUPFAM" id="SSF50998">
    <property type="entry name" value="Quinoprotein alcohol dehydrogenase-like"/>
    <property type="match status" value="1"/>
</dbReference>